<dbReference type="EMBL" id="JAOVZQ010000001">
    <property type="protein sequence ID" value="MCY0094318.1"/>
    <property type="molecule type" value="Genomic_DNA"/>
</dbReference>
<reference evidence="2" key="1">
    <citation type="submission" date="2022-10" db="EMBL/GenBank/DDBJ databases">
        <title>Hoeflea sp. J2-29, isolated from marine algae.</title>
        <authorList>
            <person name="Kristyanto S."/>
            <person name="Kim J.M."/>
            <person name="Jeon C.O."/>
        </authorList>
    </citation>
    <scope>NUCLEOTIDE SEQUENCE</scope>
    <source>
        <strain evidence="2">J2-29</strain>
    </source>
</reference>
<evidence type="ECO:0000313" key="2">
    <source>
        <dbReference type="EMBL" id="MCY0094318.1"/>
    </source>
</evidence>
<dbReference type="InterPro" id="IPR009875">
    <property type="entry name" value="PilZ_domain"/>
</dbReference>
<dbReference type="Proteomes" id="UP001081283">
    <property type="component" value="Unassembled WGS sequence"/>
</dbReference>
<proteinExistence type="predicted"/>
<evidence type="ECO:0000259" key="1">
    <source>
        <dbReference type="Pfam" id="PF07238"/>
    </source>
</evidence>
<protein>
    <submittedName>
        <fullName evidence="2">PilZ domain-containing protein</fullName>
    </submittedName>
</protein>
<name>A0ABT3YEL2_9HYPH</name>
<gene>
    <name evidence="2" type="ORF">OEG82_09810</name>
</gene>
<dbReference type="RefSeq" id="WP_267612272.1">
    <property type="nucleotide sequence ID" value="NZ_JAOVZQ010000001.1"/>
</dbReference>
<keyword evidence="3" id="KW-1185">Reference proteome</keyword>
<evidence type="ECO:0000313" key="3">
    <source>
        <dbReference type="Proteomes" id="UP001081283"/>
    </source>
</evidence>
<comment type="caution">
    <text evidence="2">The sequence shown here is derived from an EMBL/GenBank/DDBJ whole genome shotgun (WGS) entry which is preliminary data.</text>
</comment>
<accession>A0ABT3YEL2</accession>
<dbReference type="SUPFAM" id="SSF141371">
    <property type="entry name" value="PilZ domain-like"/>
    <property type="match status" value="1"/>
</dbReference>
<feature type="domain" description="PilZ" evidence="1">
    <location>
        <begin position="24"/>
        <end position="96"/>
    </location>
</feature>
<sequence>MTEQTASSGPDSALVVRQALRKRVFKGALACLDGGLRAMPCTIRDLSETGARLRFGCDWLVPEHFTLHVEIDGYKLQCERVWYRNGDCGVRFVGERISTGQPRQQIILPVLSSEDRAASEIPSAPCQSVTMPAPRRVAARSTGFGRRTR</sequence>
<dbReference type="Pfam" id="PF07238">
    <property type="entry name" value="PilZ"/>
    <property type="match status" value="1"/>
</dbReference>
<organism evidence="2 3">
    <name type="scientific">Hoeflea ulvae</name>
    <dbReference type="NCBI Taxonomy" id="2983764"/>
    <lineage>
        <taxon>Bacteria</taxon>
        <taxon>Pseudomonadati</taxon>
        <taxon>Pseudomonadota</taxon>
        <taxon>Alphaproteobacteria</taxon>
        <taxon>Hyphomicrobiales</taxon>
        <taxon>Rhizobiaceae</taxon>
        <taxon>Hoeflea</taxon>
    </lineage>
</organism>